<dbReference type="SUPFAM" id="SSF54506">
    <property type="entry name" value="Diaminopimelate epimerase-like"/>
    <property type="match status" value="1"/>
</dbReference>
<reference evidence="3 4" key="1">
    <citation type="submission" date="2024-01" db="EMBL/GenBank/DDBJ databases">
        <title>The genomes of 5 underutilized Papilionoideae crops provide insights into root nodulation and disease resistance.</title>
        <authorList>
            <person name="Yuan L."/>
        </authorList>
    </citation>
    <scope>NUCLEOTIDE SEQUENCE [LARGE SCALE GENOMIC DNA]</scope>
    <source>
        <strain evidence="3">LY-2023</strain>
        <tissue evidence="3">Leaf</tissue>
    </source>
</reference>
<dbReference type="GO" id="GO:0005737">
    <property type="term" value="C:cytoplasm"/>
    <property type="evidence" value="ECO:0007669"/>
    <property type="project" value="TreeGrafter"/>
</dbReference>
<dbReference type="GO" id="GO:0016853">
    <property type="term" value="F:isomerase activity"/>
    <property type="evidence" value="ECO:0007669"/>
    <property type="project" value="UniProtKB-KW"/>
</dbReference>
<dbReference type="InterPro" id="IPR003719">
    <property type="entry name" value="Phenazine_PhzF-like"/>
</dbReference>
<proteinExistence type="inferred from homology"/>
<organism evidence="3 4">
    <name type="scientific">Clitoria ternatea</name>
    <name type="common">Butterfly pea</name>
    <dbReference type="NCBI Taxonomy" id="43366"/>
    <lineage>
        <taxon>Eukaryota</taxon>
        <taxon>Viridiplantae</taxon>
        <taxon>Streptophyta</taxon>
        <taxon>Embryophyta</taxon>
        <taxon>Tracheophyta</taxon>
        <taxon>Spermatophyta</taxon>
        <taxon>Magnoliopsida</taxon>
        <taxon>eudicotyledons</taxon>
        <taxon>Gunneridae</taxon>
        <taxon>Pentapetalae</taxon>
        <taxon>rosids</taxon>
        <taxon>fabids</taxon>
        <taxon>Fabales</taxon>
        <taxon>Fabaceae</taxon>
        <taxon>Papilionoideae</taxon>
        <taxon>50 kb inversion clade</taxon>
        <taxon>NPAAA clade</taxon>
        <taxon>indigoferoid/millettioid clade</taxon>
        <taxon>Phaseoleae</taxon>
        <taxon>Clitoria</taxon>
    </lineage>
</organism>
<evidence type="ECO:0000256" key="2">
    <source>
        <dbReference type="ARBA" id="ARBA00023235"/>
    </source>
</evidence>
<keyword evidence="4" id="KW-1185">Reference proteome</keyword>
<dbReference type="PANTHER" id="PTHR13774">
    <property type="entry name" value="PHENAZINE BIOSYNTHESIS PROTEIN"/>
    <property type="match status" value="1"/>
</dbReference>
<dbReference type="EMBL" id="JAYKXN010000006">
    <property type="protein sequence ID" value="KAK7277656.1"/>
    <property type="molecule type" value="Genomic_DNA"/>
</dbReference>
<sequence>MAKVNTFTESALKKRNHSAASFLHDICFLTRIADTSNPRFSLRWFTARSRAKPCCHTALAAAHALFSSGLLDTDAIEFETLSGILTAKKISTINITNATNSQKGEAQDGFYIELDFPADPITDFNLDETSLVSEALARASTTDKKKAQIGDDSLVIVPIPCPGAVTELQQQLDATTRCGGREVTVSGFGFDLYSLYFCPKFGVDDENPLHGSAHCALASYWSEKLGKPRRYDM</sequence>
<comment type="caution">
    <text evidence="3">The sequence shown here is derived from an EMBL/GenBank/DDBJ whole genome shotgun (WGS) entry which is preliminary data.</text>
</comment>
<accession>A0AAN9FLW6</accession>
<protein>
    <recommendedName>
        <fullName evidence="5">Isomerase</fullName>
    </recommendedName>
</protein>
<dbReference type="PANTHER" id="PTHR13774:SF17">
    <property type="entry name" value="PHENAZINE BIOSYNTHESIS-LIKE DOMAIN-CONTAINING PROTEIN"/>
    <property type="match status" value="1"/>
</dbReference>
<gene>
    <name evidence="3" type="ORF">RJT34_22671</name>
</gene>
<dbReference type="AlphaFoldDB" id="A0AAN9FLW6"/>
<evidence type="ECO:0008006" key="5">
    <source>
        <dbReference type="Google" id="ProtNLM"/>
    </source>
</evidence>
<dbReference type="Pfam" id="PF02567">
    <property type="entry name" value="PhzC-PhzF"/>
    <property type="match status" value="1"/>
</dbReference>
<dbReference type="Gene3D" id="3.10.310.10">
    <property type="entry name" value="Diaminopimelate Epimerase, Chain A, domain 1"/>
    <property type="match status" value="2"/>
</dbReference>
<comment type="similarity">
    <text evidence="1">Belongs to the PhzF family.</text>
</comment>
<keyword evidence="2" id="KW-0413">Isomerase</keyword>
<evidence type="ECO:0000256" key="1">
    <source>
        <dbReference type="ARBA" id="ARBA00008270"/>
    </source>
</evidence>
<evidence type="ECO:0000313" key="3">
    <source>
        <dbReference type="EMBL" id="KAK7277656.1"/>
    </source>
</evidence>
<dbReference type="Proteomes" id="UP001359559">
    <property type="component" value="Unassembled WGS sequence"/>
</dbReference>
<name>A0AAN9FLW6_CLITE</name>
<evidence type="ECO:0000313" key="4">
    <source>
        <dbReference type="Proteomes" id="UP001359559"/>
    </source>
</evidence>